<accession>A0A3B0X4S1</accession>
<dbReference type="Pfam" id="PF19837">
    <property type="entry name" value="DUF6316"/>
    <property type="match status" value="1"/>
</dbReference>
<protein>
    <recommendedName>
        <fullName evidence="1">DUF6316 domain-containing protein</fullName>
    </recommendedName>
</protein>
<gene>
    <name evidence="2" type="ORF">MNBD_GAMMA05-1416</name>
</gene>
<organism evidence="2">
    <name type="scientific">hydrothermal vent metagenome</name>
    <dbReference type="NCBI Taxonomy" id="652676"/>
    <lineage>
        <taxon>unclassified sequences</taxon>
        <taxon>metagenomes</taxon>
        <taxon>ecological metagenomes</taxon>
    </lineage>
</organism>
<evidence type="ECO:0000313" key="2">
    <source>
        <dbReference type="EMBL" id="VAW50904.1"/>
    </source>
</evidence>
<name>A0A3B0X4S1_9ZZZZ</name>
<dbReference type="AlphaFoldDB" id="A0A3B0X4S1"/>
<proteinExistence type="predicted"/>
<evidence type="ECO:0000259" key="1">
    <source>
        <dbReference type="Pfam" id="PF19837"/>
    </source>
</evidence>
<sequence>MVRKNDNKISLAHFQVDRFVQQNGEWFYATREGVERGPFVTKEMAKEDLSAYIHHLSNVELYGH</sequence>
<feature type="domain" description="DUF6316" evidence="1">
    <location>
        <begin position="4"/>
        <end position="56"/>
    </location>
</feature>
<reference evidence="2" key="1">
    <citation type="submission" date="2018-06" db="EMBL/GenBank/DDBJ databases">
        <authorList>
            <person name="Zhirakovskaya E."/>
        </authorList>
    </citation>
    <scope>NUCLEOTIDE SEQUENCE</scope>
</reference>
<dbReference type="EMBL" id="UOFE01000009">
    <property type="protein sequence ID" value="VAW50904.1"/>
    <property type="molecule type" value="Genomic_DNA"/>
</dbReference>
<dbReference type="InterPro" id="IPR045630">
    <property type="entry name" value="DUF6316"/>
</dbReference>